<organism evidence="1 2">
    <name type="scientific">Ganoderma sinense ZZ0214-1</name>
    <dbReference type="NCBI Taxonomy" id="1077348"/>
    <lineage>
        <taxon>Eukaryota</taxon>
        <taxon>Fungi</taxon>
        <taxon>Dikarya</taxon>
        <taxon>Basidiomycota</taxon>
        <taxon>Agaricomycotina</taxon>
        <taxon>Agaricomycetes</taxon>
        <taxon>Polyporales</taxon>
        <taxon>Polyporaceae</taxon>
        <taxon>Ganoderma</taxon>
    </lineage>
</organism>
<protein>
    <submittedName>
        <fullName evidence="1">Uncharacterized protein</fullName>
    </submittedName>
</protein>
<proteinExistence type="predicted"/>
<gene>
    <name evidence="1" type="ORF">GSI_11883</name>
</gene>
<evidence type="ECO:0000313" key="2">
    <source>
        <dbReference type="Proteomes" id="UP000230002"/>
    </source>
</evidence>
<name>A0A2G8RXT3_9APHY</name>
<dbReference type="OrthoDB" id="10677413at2759"/>
<evidence type="ECO:0000313" key="1">
    <source>
        <dbReference type="EMBL" id="PIL26128.1"/>
    </source>
</evidence>
<dbReference type="AlphaFoldDB" id="A0A2G8RXT3"/>
<dbReference type="Proteomes" id="UP000230002">
    <property type="component" value="Unassembled WGS sequence"/>
</dbReference>
<comment type="caution">
    <text evidence="1">The sequence shown here is derived from an EMBL/GenBank/DDBJ whole genome shotgun (WGS) entry which is preliminary data.</text>
</comment>
<sequence>MFVEELWESVENRVKQYVQDQAKAILPLEPIGDGEHVVLRSPTALANFHHVLHGPEGSIHRVRVRSLDASWSTEIPLSIQDAINMVCVLSQLPNLVSLSVNMPIHMPFPFVDPIRPSLSKALATQLMLEGLAWESHAGTRDMARHYHVLPPDFLYVLSNFAALSNLRVLDTTLGFLTRLPERVCANVTNLAVIIISAQQNEACATIERKFRRSLRRLKITRLFKHAVRKVSPTRICALLGAKELEYLEVVDRDVTGGVCRVPGRRDSDVLLGTEEARAAAYECPQLRTIVWEPSWSSRLVDTYDIERSTHRYQGDLLATFGSPLEVYLRVNEAQGVRVALEDDGRPNKCPMVRDLGESLRWDVLS</sequence>
<reference evidence="1 2" key="1">
    <citation type="journal article" date="2015" name="Sci. Rep.">
        <title>Chromosome-level genome map provides insights into diverse defense mechanisms in the medicinal fungus Ganoderma sinense.</title>
        <authorList>
            <person name="Zhu Y."/>
            <person name="Xu J."/>
            <person name="Sun C."/>
            <person name="Zhou S."/>
            <person name="Xu H."/>
            <person name="Nelson D.R."/>
            <person name="Qian J."/>
            <person name="Song J."/>
            <person name="Luo H."/>
            <person name="Xiang L."/>
            <person name="Li Y."/>
            <person name="Xu Z."/>
            <person name="Ji A."/>
            <person name="Wang L."/>
            <person name="Lu S."/>
            <person name="Hayward A."/>
            <person name="Sun W."/>
            <person name="Li X."/>
            <person name="Schwartz D.C."/>
            <person name="Wang Y."/>
            <person name="Chen S."/>
        </authorList>
    </citation>
    <scope>NUCLEOTIDE SEQUENCE [LARGE SCALE GENOMIC DNA]</scope>
    <source>
        <strain evidence="1 2">ZZ0214-1</strain>
    </source>
</reference>
<dbReference type="EMBL" id="AYKW01000045">
    <property type="protein sequence ID" value="PIL26128.1"/>
    <property type="molecule type" value="Genomic_DNA"/>
</dbReference>
<accession>A0A2G8RXT3</accession>
<keyword evidence="2" id="KW-1185">Reference proteome</keyword>